<proteinExistence type="predicted"/>
<dbReference type="PANTHER" id="PTHR46830">
    <property type="entry name" value="TRANSFERASE, PUTATIVE-RELATED"/>
    <property type="match status" value="1"/>
</dbReference>
<dbReference type="Proteomes" id="UP000186922">
    <property type="component" value="Unassembled WGS sequence"/>
</dbReference>
<dbReference type="AlphaFoldDB" id="A0A1D1VLX5"/>
<gene>
    <name evidence="1" type="primary">RvY_12472-1</name>
    <name evidence="1" type="synonym">RvY_12472.1</name>
    <name evidence="1" type="ORF">RvY_12472</name>
</gene>
<accession>A0A1D1VLX5</accession>
<dbReference type="Gene3D" id="3.90.550.20">
    <property type="match status" value="1"/>
</dbReference>
<evidence type="ECO:0000313" key="2">
    <source>
        <dbReference type="Proteomes" id="UP000186922"/>
    </source>
</evidence>
<dbReference type="OrthoDB" id="409543at2759"/>
<sequence>MRHGWHTLYHMSEYIRLRKKNPAGHWPNTSCNQRIEDWSNLQLFPVRLKNFTAGQRIKDIQHEADIAKLKALYECGGLVLDFDVYILNGTLLRHKLATSSCLSYHEDPGEYNDRLNAGFLGCLEPKAEFPKRVLDVYGRDYRPKEWACNSGEQPFRIMHEYPHTVTLDDWICNEPEWIRRHMDLYAND</sequence>
<keyword evidence="2" id="KW-1185">Reference proteome</keyword>
<organism evidence="1 2">
    <name type="scientific">Ramazzottius varieornatus</name>
    <name type="common">Water bear</name>
    <name type="synonym">Tardigrade</name>
    <dbReference type="NCBI Taxonomy" id="947166"/>
    <lineage>
        <taxon>Eukaryota</taxon>
        <taxon>Metazoa</taxon>
        <taxon>Ecdysozoa</taxon>
        <taxon>Tardigrada</taxon>
        <taxon>Eutardigrada</taxon>
        <taxon>Parachela</taxon>
        <taxon>Hypsibioidea</taxon>
        <taxon>Ramazzottiidae</taxon>
        <taxon>Ramazzottius</taxon>
    </lineage>
</organism>
<comment type="caution">
    <text evidence="1">The sequence shown here is derived from an EMBL/GenBank/DDBJ whole genome shotgun (WGS) entry which is preliminary data.</text>
</comment>
<evidence type="ECO:0000313" key="1">
    <source>
        <dbReference type="EMBL" id="GAV01826.1"/>
    </source>
</evidence>
<name>A0A1D1VLX5_RAMVA</name>
<dbReference type="EMBL" id="BDGG01000007">
    <property type="protein sequence ID" value="GAV01826.1"/>
    <property type="molecule type" value="Genomic_DNA"/>
</dbReference>
<evidence type="ECO:0008006" key="3">
    <source>
        <dbReference type="Google" id="ProtNLM"/>
    </source>
</evidence>
<reference evidence="1 2" key="1">
    <citation type="journal article" date="2016" name="Nat. Commun.">
        <title>Extremotolerant tardigrade genome and improved radiotolerance of human cultured cells by tardigrade-unique protein.</title>
        <authorList>
            <person name="Hashimoto T."/>
            <person name="Horikawa D.D."/>
            <person name="Saito Y."/>
            <person name="Kuwahara H."/>
            <person name="Kozuka-Hata H."/>
            <person name="Shin-I T."/>
            <person name="Minakuchi Y."/>
            <person name="Ohishi K."/>
            <person name="Motoyama A."/>
            <person name="Aizu T."/>
            <person name="Enomoto A."/>
            <person name="Kondo K."/>
            <person name="Tanaka S."/>
            <person name="Hara Y."/>
            <person name="Koshikawa S."/>
            <person name="Sagara H."/>
            <person name="Miura T."/>
            <person name="Yokobori S."/>
            <person name="Miyagawa K."/>
            <person name="Suzuki Y."/>
            <person name="Kubo T."/>
            <person name="Oyama M."/>
            <person name="Kohara Y."/>
            <person name="Fujiyama A."/>
            <person name="Arakawa K."/>
            <person name="Katayama T."/>
            <person name="Toyoda A."/>
            <person name="Kunieda T."/>
        </authorList>
    </citation>
    <scope>NUCLEOTIDE SEQUENCE [LARGE SCALE GENOMIC DNA]</scope>
    <source>
        <strain evidence="1 2">YOKOZUNA-1</strain>
    </source>
</reference>
<dbReference type="PANTHER" id="PTHR46830:SF1">
    <property type="entry name" value="ALPHA-1,4-N-ACETYLGLUCOSAMINYLTRANSFERASE"/>
    <property type="match status" value="1"/>
</dbReference>
<protein>
    <recommendedName>
        <fullName evidence="3">Alpha-1,4-N-acetylglucosaminyltransferase</fullName>
    </recommendedName>
</protein>